<keyword evidence="1" id="KW-0175">Coiled coil</keyword>
<evidence type="ECO:0000313" key="4">
    <source>
        <dbReference type="Proteomes" id="UP000484875"/>
    </source>
</evidence>
<accession>A0A845HDL7</accession>
<dbReference type="EMBL" id="WWCV01000011">
    <property type="protein sequence ID" value="MYN16738.1"/>
    <property type="molecule type" value="Genomic_DNA"/>
</dbReference>
<reference evidence="3 4" key="1">
    <citation type="submission" date="2019-12" db="EMBL/GenBank/DDBJ databases">
        <title>Novel species isolated from a subtropical stream in China.</title>
        <authorList>
            <person name="Lu H."/>
        </authorList>
    </citation>
    <scope>NUCLEOTIDE SEQUENCE [LARGE SCALE GENOMIC DNA]</scope>
    <source>
        <strain evidence="3 4">FT107W</strain>
    </source>
</reference>
<gene>
    <name evidence="3" type="ORF">GTP81_08230</name>
</gene>
<dbReference type="SUPFAM" id="SSF52540">
    <property type="entry name" value="P-loop containing nucleoside triphosphate hydrolases"/>
    <property type="match status" value="1"/>
</dbReference>
<dbReference type="Proteomes" id="UP000484875">
    <property type="component" value="Unassembled WGS sequence"/>
</dbReference>
<dbReference type="GO" id="GO:0000731">
    <property type="term" value="P:DNA synthesis involved in DNA repair"/>
    <property type="evidence" value="ECO:0007669"/>
    <property type="project" value="TreeGrafter"/>
</dbReference>
<dbReference type="PANTHER" id="PTHR32182">
    <property type="entry name" value="DNA REPLICATION AND REPAIR PROTEIN RECF"/>
    <property type="match status" value="1"/>
</dbReference>
<name>A0A845HDL7_9BURK</name>
<evidence type="ECO:0000256" key="1">
    <source>
        <dbReference type="SAM" id="Coils"/>
    </source>
</evidence>
<dbReference type="RefSeq" id="WP_161089426.1">
    <property type="nucleotide sequence ID" value="NZ_WWCV01000011.1"/>
</dbReference>
<keyword evidence="4" id="KW-1185">Reference proteome</keyword>
<feature type="domain" description="Protein CR006 P-loop" evidence="2">
    <location>
        <begin position="11"/>
        <end position="715"/>
    </location>
</feature>
<sequence length="731" mass="81566">MIESIELANTATYPLAPETLGALSKVNFIFGANGVGKTTIGRVIHNPAAFSSCKLNWFRGQPLQTLVYNRDFVTRNFNASARVKGIFTLGETEVNNELDIEDKKKVIDALGIEIRKLSDTLHGPDKVSGKIGELAELEAELVKACWKQKIAHDSAFSAAFEGVRGSKENFKDKVLAQQKSNTSDLVTLAGLKERAETIYGPQPTMENSAPLVAGDRLFELEGAEILPKKVLGKQDVDIAAMINRLGNSDWVKQGLSFYFVNDAHCPFCQQKVLANFEKSVEEYFDESFSNDTAEIAKLLSDYADQSLRLQNQLQVVAESGCKYLDKEKFAAARAAVDATLSANTLLLERKKAEPSQSVTLQSTRELVADARRLVEAANVEVSKHNALVSNFAHEKQKLTGQVWKHIVDVDLKDDLASYARKSAGIQRAIDSLALQIKTKTDEKTKAETELKALEKSATSILPTIAAINALLKSFGFHSFSLAPAEGAHYKLVRANGDDAQETLSEGEKSFVTFLYFYHLLKGSESESGISSDRVIVFDDPVSSLDADILFIVSSLIKAVFEEVRAGGQIKQVFVLTHNVYFHKEVTFNPDRRDKAMKEETFWVVRKTPEGSRLEAQQSNPIKTSYELLWAELRREPKNSFTIQNTLRRIVENYFKIFGGIDPKTICEKFDGRDRLICNSLFSWVNDGSHYAMDDLYVSLEPGAIDAYLVVFEQVFVRMGHEPHYKMMMGRE</sequence>
<organism evidence="3 4">
    <name type="scientific">Duganella vulcania</name>
    <dbReference type="NCBI Taxonomy" id="2692166"/>
    <lineage>
        <taxon>Bacteria</taxon>
        <taxon>Pseudomonadati</taxon>
        <taxon>Pseudomonadota</taxon>
        <taxon>Betaproteobacteria</taxon>
        <taxon>Burkholderiales</taxon>
        <taxon>Oxalobacteraceae</taxon>
        <taxon>Telluria group</taxon>
        <taxon>Duganella</taxon>
    </lineage>
</organism>
<protein>
    <submittedName>
        <fullName evidence="3">AAA family ATPase</fullName>
    </submittedName>
</protein>
<evidence type="ECO:0000313" key="3">
    <source>
        <dbReference type="EMBL" id="MYN16738.1"/>
    </source>
</evidence>
<dbReference type="Pfam" id="PF13166">
    <property type="entry name" value="AAA_13"/>
    <property type="match status" value="1"/>
</dbReference>
<dbReference type="GO" id="GO:0006302">
    <property type="term" value="P:double-strand break repair"/>
    <property type="evidence" value="ECO:0007669"/>
    <property type="project" value="TreeGrafter"/>
</dbReference>
<comment type="caution">
    <text evidence="3">The sequence shown here is derived from an EMBL/GenBank/DDBJ whole genome shotgun (WGS) entry which is preliminary data.</text>
</comment>
<evidence type="ECO:0000259" key="2">
    <source>
        <dbReference type="Pfam" id="PF13166"/>
    </source>
</evidence>
<dbReference type="Gene3D" id="3.40.50.300">
    <property type="entry name" value="P-loop containing nucleotide triphosphate hydrolases"/>
    <property type="match status" value="1"/>
</dbReference>
<dbReference type="AlphaFoldDB" id="A0A845HDL7"/>
<dbReference type="InterPro" id="IPR026866">
    <property type="entry name" value="CR006_AAA"/>
</dbReference>
<feature type="coiled-coil region" evidence="1">
    <location>
        <begin position="429"/>
        <end position="456"/>
    </location>
</feature>
<dbReference type="InterPro" id="IPR027417">
    <property type="entry name" value="P-loop_NTPase"/>
</dbReference>
<dbReference type="PANTHER" id="PTHR32182:SF22">
    <property type="entry name" value="ATP-DEPENDENT ENDONUCLEASE, OLD FAMILY-RELATED"/>
    <property type="match status" value="1"/>
</dbReference>
<proteinExistence type="predicted"/>